<feature type="region of interest" description="Disordered" evidence="1">
    <location>
        <begin position="1"/>
        <end position="42"/>
    </location>
</feature>
<accession>A0A2Z6P2C1</accession>
<proteinExistence type="predicted"/>
<evidence type="ECO:0000313" key="3">
    <source>
        <dbReference type="Proteomes" id="UP000242715"/>
    </source>
</evidence>
<evidence type="ECO:0000313" key="2">
    <source>
        <dbReference type="EMBL" id="GAU50621.1"/>
    </source>
</evidence>
<feature type="region of interest" description="Disordered" evidence="1">
    <location>
        <begin position="468"/>
        <end position="497"/>
    </location>
</feature>
<sequence length="1016" mass="113887">MRGRESSAAHRAFPGWPSRSSPSPEVRHKREGVSVDSGEWTEVRHRRRKALREADETDDRLWQKPVTHSHQGRRAITTTIGRTMCVSTEGGAASSVDKIIKSTTSVCFLFQGISSRQCSQAMDGSSKGITLNEEDRKSRRSVGVASFERNDTRADGRPEKEKVGLLKGPVGALKKEDFQHPTRQVERAGDGGRTKLTMSKIESDKKGPGPLEGVQVGDIVVKLGARKEHVVRNEGQRKGDGQRSKDLDTLDVATQEKESSILLRKYQTKSDDVQWAHNGLVATIINGEAIHVVQNRITDAGFNDIVITPMGADKVFVRSSEGVDVLSIVSNAEEFFKLVFSNWVCWDKDVSPYHRGAWVRLYGVPLHAWNVNFFKLCVLDCGRFLRVDNCSADRDKLDFARVLIATPNLDIIKREERVLVDGVVVEIKIVEEWGYALGEDTCLFEEENATEASQSDYGLEEAANNSFHGKSDVELSEKQEGNMSGEGESEGEGERTVDVLSPVCDQVEVKSTSKLDPQGEATSQQSETQECLTTRRSYGESRRDAGNQMHNDRANSCPPAASRTAISGPWSLEWLQDHDHGEAGVIFSAQKRDKEGGRRRIAPPPVSQALFVDGRVLIARSPRVAKLLEKVLLRRIPLTMIGRTGWLCKEMTRWSWMMLGGSIISWNIRGLGGLEEQKEVRKLVGDLSPVILCLQETNLQTCDDFLCSTLWGNSPHSFSFRPSIGASGGLLIIWDTSEVEVWSTESREHVMWCHGRFTKYGEEFYVVNVYASCDDGAKQGLWDSLSARIQSLGRRRFTWFKGDGLSMSRLDRFLLSEEWCLAWPNCKQTARLRGFSDHCSLVLSANEEDWGPRPSRMLKCWRDVPGYQLFVKDRWKSIQVDGWGGYVLKEKLKMIKAALKDWHTTHAQNLPSRIESLKVRLSTLDQKGEEEVLSEAEIAELHGISADIHSLSRLHTSINWQQSRSLWLKEGDANSKYFHSVLAGRRRGKTISVIQADGVTLEGVNTIPQAMFSHFV</sequence>
<organism evidence="2 3">
    <name type="scientific">Trifolium subterraneum</name>
    <name type="common">Subterranean clover</name>
    <dbReference type="NCBI Taxonomy" id="3900"/>
    <lineage>
        <taxon>Eukaryota</taxon>
        <taxon>Viridiplantae</taxon>
        <taxon>Streptophyta</taxon>
        <taxon>Embryophyta</taxon>
        <taxon>Tracheophyta</taxon>
        <taxon>Spermatophyta</taxon>
        <taxon>Magnoliopsida</taxon>
        <taxon>eudicotyledons</taxon>
        <taxon>Gunneridae</taxon>
        <taxon>Pentapetalae</taxon>
        <taxon>rosids</taxon>
        <taxon>fabids</taxon>
        <taxon>Fabales</taxon>
        <taxon>Fabaceae</taxon>
        <taxon>Papilionoideae</taxon>
        <taxon>50 kb inversion clade</taxon>
        <taxon>NPAAA clade</taxon>
        <taxon>Hologalegina</taxon>
        <taxon>IRL clade</taxon>
        <taxon>Trifolieae</taxon>
        <taxon>Trifolium</taxon>
    </lineage>
</organism>
<dbReference type="Proteomes" id="UP000242715">
    <property type="component" value="Unassembled WGS sequence"/>
</dbReference>
<feature type="region of interest" description="Disordered" evidence="1">
    <location>
        <begin position="120"/>
        <end position="159"/>
    </location>
</feature>
<feature type="compositionally biased region" description="Basic and acidic residues" evidence="1">
    <location>
        <begin position="469"/>
        <end position="480"/>
    </location>
</feature>
<evidence type="ECO:0000256" key="1">
    <source>
        <dbReference type="SAM" id="MobiDB-lite"/>
    </source>
</evidence>
<feature type="compositionally biased region" description="Basic and acidic residues" evidence="1">
    <location>
        <begin position="537"/>
        <end position="553"/>
    </location>
</feature>
<keyword evidence="3" id="KW-1185">Reference proteome</keyword>
<dbReference type="PANTHER" id="PTHR34427">
    <property type="entry name" value="DUF4283 DOMAIN PROTEIN"/>
    <property type="match status" value="1"/>
</dbReference>
<protein>
    <submittedName>
        <fullName evidence="2">Uncharacterized protein</fullName>
    </submittedName>
</protein>
<dbReference type="InterPro" id="IPR036691">
    <property type="entry name" value="Endo/exonu/phosph_ase_sf"/>
</dbReference>
<feature type="compositionally biased region" description="Basic and acidic residues" evidence="1">
    <location>
        <begin position="148"/>
        <end position="159"/>
    </location>
</feature>
<dbReference type="AlphaFoldDB" id="A0A2Z6P2C1"/>
<dbReference type="Gene3D" id="3.60.10.10">
    <property type="entry name" value="Endonuclease/exonuclease/phosphatase"/>
    <property type="match status" value="1"/>
</dbReference>
<name>A0A2Z6P2C1_TRISU</name>
<gene>
    <name evidence="2" type="ORF">TSUD_410220</name>
</gene>
<reference evidence="3" key="1">
    <citation type="journal article" date="2017" name="Front. Plant Sci.">
        <title>Climate Clever Clovers: New Paradigm to Reduce the Environmental Footprint of Ruminants by Breeding Low Methanogenic Forages Utilizing Haplotype Variation.</title>
        <authorList>
            <person name="Kaur P."/>
            <person name="Appels R."/>
            <person name="Bayer P.E."/>
            <person name="Keeble-Gagnere G."/>
            <person name="Wang J."/>
            <person name="Hirakawa H."/>
            <person name="Shirasawa K."/>
            <person name="Vercoe P."/>
            <person name="Stefanova K."/>
            <person name="Durmic Z."/>
            <person name="Nichols P."/>
            <person name="Revell C."/>
            <person name="Isobe S.N."/>
            <person name="Edwards D."/>
            <person name="Erskine W."/>
        </authorList>
    </citation>
    <scope>NUCLEOTIDE SEQUENCE [LARGE SCALE GENOMIC DNA]</scope>
    <source>
        <strain evidence="3">cv. Daliak</strain>
    </source>
</reference>
<feature type="region of interest" description="Disordered" evidence="1">
    <location>
        <begin position="510"/>
        <end position="562"/>
    </location>
</feature>
<dbReference type="SUPFAM" id="SSF56219">
    <property type="entry name" value="DNase I-like"/>
    <property type="match status" value="1"/>
</dbReference>
<dbReference type="OrthoDB" id="1423019at2759"/>
<feature type="compositionally biased region" description="Polar residues" evidence="1">
    <location>
        <begin position="120"/>
        <end position="129"/>
    </location>
</feature>
<dbReference type="PANTHER" id="PTHR34427:SF5">
    <property type="entry name" value="DUF4283 DOMAIN-CONTAINING PROTEIN"/>
    <property type="match status" value="1"/>
</dbReference>
<feature type="compositionally biased region" description="Polar residues" evidence="1">
    <location>
        <begin position="514"/>
        <end position="536"/>
    </location>
</feature>
<dbReference type="EMBL" id="DF974818">
    <property type="protein sequence ID" value="GAU50621.1"/>
    <property type="molecule type" value="Genomic_DNA"/>
</dbReference>